<feature type="non-terminal residue" evidence="4">
    <location>
        <position position="1"/>
    </location>
</feature>
<protein>
    <recommendedName>
        <fullName evidence="3">ShKT domain-containing protein</fullName>
    </recommendedName>
</protein>
<evidence type="ECO:0000313" key="4">
    <source>
        <dbReference type="EMBL" id="EDO33271.1"/>
    </source>
</evidence>
<dbReference type="GO" id="GO:0090729">
    <property type="term" value="F:toxin activity"/>
    <property type="evidence" value="ECO:0007669"/>
    <property type="project" value="UniProtKB-KW"/>
</dbReference>
<dbReference type="AlphaFoldDB" id="A7SSR4"/>
<dbReference type="SMART" id="SM00254">
    <property type="entry name" value="ShKT"/>
    <property type="match status" value="2"/>
</dbReference>
<dbReference type="InParanoid" id="A7SSR4"/>
<gene>
    <name evidence="4" type="ORF">NEMVEDRAFT_v1g130221</name>
</gene>
<organism evidence="4 5">
    <name type="scientific">Nematostella vectensis</name>
    <name type="common">Starlet sea anemone</name>
    <dbReference type="NCBI Taxonomy" id="45351"/>
    <lineage>
        <taxon>Eukaryota</taxon>
        <taxon>Metazoa</taxon>
        <taxon>Cnidaria</taxon>
        <taxon>Anthozoa</taxon>
        <taxon>Hexacorallia</taxon>
        <taxon>Actiniaria</taxon>
        <taxon>Edwardsiidae</taxon>
        <taxon>Nematostella</taxon>
    </lineage>
</organism>
<keyword evidence="2" id="KW-1015">Disulfide bond</keyword>
<keyword evidence="5" id="KW-1185">Reference proteome</keyword>
<dbReference type="Pfam" id="PF01549">
    <property type="entry name" value="ShK"/>
    <property type="match status" value="2"/>
</dbReference>
<dbReference type="KEGG" id="nve:5504462"/>
<reference evidence="4 5" key="1">
    <citation type="journal article" date="2007" name="Science">
        <title>Sea anemone genome reveals ancestral eumetazoan gene repertoire and genomic organization.</title>
        <authorList>
            <person name="Putnam N.H."/>
            <person name="Srivastava M."/>
            <person name="Hellsten U."/>
            <person name="Dirks B."/>
            <person name="Chapman J."/>
            <person name="Salamov A."/>
            <person name="Terry A."/>
            <person name="Shapiro H."/>
            <person name="Lindquist E."/>
            <person name="Kapitonov V.V."/>
            <person name="Jurka J."/>
            <person name="Genikhovich G."/>
            <person name="Grigoriev I.V."/>
            <person name="Lucas S.M."/>
            <person name="Steele R.E."/>
            <person name="Finnerty J.R."/>
            <person name="Technau U."/>
            <person name="Martindale M.Q."/>
            <person name="Rokhsar D.S."/>
        </authorList>
    </citation>
    <scope>NUCLEOTIDE SEQUENCE [LARGE SCALE GENOMIC DNA]</scope>
    <source>
        <strain evidence="5">CH2 X CH6</strain>
    </source>
</reference>
<sequence>DCSKWAADGQCKTNGVFMVQNCRTSCKAGEYINGVKCFDQMTFCKKWARKGYCQKNPTLMQKQCTYSCGLCSGQGTIRT</sequence>
<feature type="non-terminal residue" evidence="4">
    <location>
        <position position="79"/>
    </location>
</feature>
<evidence type="ECO:0000256" key="2">
    <source>
        <dbReference type="PROSITE-ProRule" id="PRU01005"/>
    </source>
</evidence>
<dbReference type="PROSITE" id="PS51670">
    <property type="entry name" value="SHKT"/>
    <property type="match status" value="1"/>
</dbReference>
<dbReference type="PhylomeDB" id="A7SSR4"/>
<feature type="disulfide bond" evidence="2">
    <location>
        <begin position="37"/>
        <end position="71"/>
    </location>
</feature>
<dbReference type="HOGENOM" id="CLU_158367_0_0_1"/>
<feature type="domain" description="ShKT" evidence="3">
    <location>
        <begin position="37"/>
        <end position="71"/>
    </location>
</feature>
<dbReference type="Proteomes" id="UP000001593">
    <property type="component" value="Unassembled WGS sequence"/>
</dbReference>
<proteinExistence type="predicted"/>
<dbReference type="EMBL" id="DS469781">
    <property type="protein sequence ID" value="EDO33271.1"/>
    <property type="molecule type" value="Genomic_DNA"/>
</dbReference>
<evidence type="ECO:0000259" key="3">
    <source>
        <dbReference type="PROSITE" id="PS51670"/>
    </source>
</evidence>
<accession>A7SSR4</accession>
<evidence type="ECO:0000313" key="5">
    <source>
        <dbReference type="Proteomes" id="UP000001593"/>
    </source>
</evidence>
<name>A7SSR4_NEMVE</name>
<dbReference type="InterPro" id="IPR003582">
    <property type="entry name" value="ShKT_dom"/>
</dbReference>
<dbReference type="Gene3D" id="1.10.10.1940">
    <property type="match status" value="1"/>
</dbReference>
<keyword evidence="1" id="KW-0800">Toxin</keyword>
<comment type="caution">
    <text evidence="2">Lacks conserved residue(s) required for the propagation of feature annotation.</text>
</comment>
<evidence type="ECO:0000256" key="1">
    <source>
        <dbReference type="ARBA" id="ARBA00022656"/>
    </source>
</evidence>